<sequence length="95" mass="10526">MGIRSCRISKRTFGFPVPTNCAVEGVGKLHNGGVALIGPSLMTAHILRNLKLFKPNLMYLRPENVLQRLYPCNGRVITCTVWNGGLLYVRPQSPC</sequence>
<dbReference type="EMBL" id="BGPR01165941">
    <property type="protein sequence ID" value="GBM13238.1"/>
    <property type="molecule type" value="Genomic_DNA"/>
</dbReference>
<comment type="caution">
    <text evidence="1">The sequence shown here is derived from an EMBL/GenBank/DDBJ whole genome shotgun (WGS) entry which is preliminary data.</text>
</comment>
<proteinExistence type="predicted"/>
<name>A0A4Y2D8T6_ARAVE</name>
<dbReference type="Proteomes" id="UP000499080">
    <property type="component" value="Unassembled WGS sequence"/>
</dbReference>
<dbReference type="EMBL" id="BGPR01165955">
    <property type="protein sequence ID" value="GBM13287.1"/>
    <property type="molecule type" value="Genomic_DNA"/>
</dbReference>
<accession>A0A4Y2D8T6</accession>
<dbReference type="AlphaFoldDB" id="A0A4Y2D8T6"/>
<dbReference type="EMBL" id="BGPR01165932">
    <property type="protein sequence ID" value="GBM13193.1"/>
    <property type="molecule type" value="Genomic_DNA"/>
</dbReference>
<protein>
    <submittedName>
        <fullName evidence="1">Uncharacterized protein</fullName>
    </submittedName>
</protein>
<reference evidence="1 5" key="1">
    <citation type="journal article" date="2019" name="Sci. Rep.">
        <title>Orb-weaving spider Araneus ventricosus genome elucidates the spidroin gene catalogue.</title>
        <authorList>
            <person name="Kono N."/>
            <person name="Nakamura H."/>
            <person name="Ohtoshi R."/>
            <person name="Moran D.A.P."/>
            <person name="Shinohara A."/>
            <person name="Yoshida Y."/>
            <person name="Fujiwara M."/>
            <person name="Mori M."/>
            <person name="Tomita M."/>
            <person name="Arakawa K."/>
        </authorList>
    </citation>
    <scope>NUCLEOTIDE SEQUENCE [LARGE SCALE GENOMIC DNA]</scope>
</reference>
<keyword evidence="5" id="KW-1185">Reference proteome</keyword>
<evidence type="ECO:0000313" key="3">
    <source>
        <dbReference type="EMBL" id="GBM13257.1"/>
    </source>
</evidence>
<evidence type="ECO:0000313" key="4">
    <source>
        <dbReference type="EMBL" id="GBM13287.1"/>
    </source>
</evidence>
<evidence type="ECO:0000313" key="1">
    <source>
        <dbReference type="EMBL" id="GBM13193.1"/>
    </source>
</evidence>
<organism evidence="1 5">
    <name type="scientific">Araneus ventricosus</name>
    <name type="common">Orbweaver spider</name>
    <name type="synonym">Epeira ventricosa</name>
    <dbReference type="NCBI Taxonomy" id="182803"/>
    <lineage>
        <taxon>Eukaryota</taxon>
        <taxon>Metazoa</taxon>
        <taxon>Ecdysozoa</taxon>
        <taxon>Arthropoda</taxon>
        <taxon>Chelicerata</taxon>
        <taxon>Arachnida</taxon>
        <taxon>Araneae</taxon>
        <taxon>Araneomorphae</taxon>
        <taxon>Entelegynae</taxon>
        <taxon>Araneoidea</taxon>
        <taxon>Araneidae</taxon>
        <taxon>Araneus</taxon>
    </lineage>
</organism>
<gene>
    <name evidence="3" type="ORF">AVEN_109459_1</name>
    <name evidence="4" type="ORF">AVEN_188936_1</name>
    <name evidence="1" type="ORF">AVEN_251237_1</name>
    <name evidence="2" type="ORF">AVEN_59042_1</name>
</gene>
<evidence type="ECO:0000313" key="5">
    <source>
        <dbReference type="Proteomes" id="UP000499080"/>
    </source>
</evidence>
<evidence type="ECO:0000313" key="2">
    <source>
        <dbReference type="EMBL" id="GBM13238.1"/>
    </source>
</evidence>
<dbReference type="EMBL" id="BGPR01165944">
    <property type="protein sequence ID" value="GBM13257.1"/>
    <property type="molecule type" value="Genomic_DNA"/>
</dbReference>